<dbReference type="EMBL" id="HBGS01028284">
    <property type="protein sequence ID" value="CAD9424001.1"/>
    <property type="molecule type" value="Transcribed_RNA"/>
</dbReference>
<feature type="compositionally biased region" description="Basic and acidic residues" evidence="1">
    <location>
        <begin position="119"/>
        <end position="128"/>
    </location>
</feature>
<evidence type="ECO:0000313" key="2">
    <source>
        <dbReference type="EMBL" id="CAD9424001.1"/>
    </source>
</evidence>
<feature type="region of interest" description="Disordered" evidence="1">
    <location>
        <begin position="87"/>
        <end position="161"/>
    </location>
</feature>
<proteinExistence type="predicted"/>
<sequence>MPRFCSRCPTGSGKLHNHPGAHILDLTDRRYEVVPRVGGGFKRRRDGSQWQYYCMHHRQTSTCDECNKASKESPNISIPRKKHCRVKTTVHKTPCSSEKDSHGRSTNGKRRFIKTSADGSKHDNESTAKKKRKAGPSAEEKRAVKFRNSPKAVPASLTNGSKGGRPWQDILRYDPIVNADPIGLEKKLVPRWTPVGALNLAGLSESEGFSTFTHLMVKYEKAKYSVEMEDKICEFIHSVGTGKRRNDFDYYKIGTYSLYHFVRTWLFWKKAPQRLEGRPWQPMSENGVTLMIDQLKAEGYMTPHALYSALDEQQGLSVRHVNNQFDLQLMLCEFSSLCPNLKRTDLSFIKKANFMDTYVACGHGNLDEVYLGGKQIFIQHEKLHGSFPTLVSGEKDNTYFEIIVVLLLSNCSLKFANLGSAADVRGFVEAANVLTEKKHKQQSLMKFLFIVHQLWVPSRMLAFAAAVEKRKR</sequence>
<protein>
    <submittedName>
        <fullName evidence="2">Uncharacterized protein</fullName>
    </submittedName>
</protein>
<evidence type="ECO:0000256" key="1">
    <source>
        <dbReference type="SAM" id="MobiDB-lite"/>
    </source>
</evidence>
<name>A0A7S2CFQ8_9STRA</name>
<dbReference type="AlphaFoldDB" id="A0A7S2CFQ8"/>
<organism evidence="2">
    <name type="scientific">Octactis speculum</name>
    <dbReference type="NCBI Taxonomy" id="3111310"/>
    <lineage>
        <taxon>Eukaryota</taxon>
        <taxon>Sar</taxon>
        <taxon>Stramenopiles</taxon>
        <taxon>Ochrophyta</taxon>
        <taxon>Dictyochophyceae</taxon>
        <taxon>Dictyochales</taxon>
        <taxon>Dictyochaceae</taxon>
        <taxon>Octactis</taxon>
    </lineage>
</organism>
<gene>
    <name evidence="2" type="ORF">DSPE1174_LOCUS14330</name>
</gene>
<accession>A0A7S2CFQ8</accession>
<reference evidence="2" key="1">
    <citation type="submission" date="2021-01" db="EMBL/GenBank/DDBJ databases">
        <authorList>
            <person name="Corre E."/>
            <person name="Pelletier E."/>
            <person name="Niang G."/>
            <person name="Scheremetjew M."/>
            <person name="Finn R."/>
            <person name="Kale V."/>
            <person name="Holt S."/>
            <person name="Cochrane G."/>
            <person name="Meng A."/>
            <person name="Brown T."/>
            <person name="Cohen L."/>
        </authorList>
    </citation>
    <scope>NUCLEOTIDE SEQUENCE</scope>
    <source>
        <strain evidence="2">CCMP1381</strain>
    </source>
</reference>